<reference evidence="2 3" key="1">
    <citation type="journal article" date="2010" name="Cell">
        <title>The genome of Naegleria gruberi illuminates early eukaryotic versatility.</title>
        <authorList>
            <person name="Fritz-Laylin L.K."/>
            <person name="Prochnik S.E."/>
            <person name="Ginger M.L."/>
            <person name="Dacks J.B."/>
            <person name="Carpenter M.L."/>
            <person name="Field M.C."/>
            <person name="Kuo A."/>
            <person name="Paredez A."/>
            <person name="Chapman J."/>
            <person name="Pham J."/>
            <person name="Shu S."/>
            <person name="Neupane R."/>
            <person name="Cipriano M."/>
            <person name="Mancuso J."/>
            <person name="Tu H."/>
            <person name="Salamov A."/>
            <person name="Lindquist E."/>
            <person name="Shapiro H."/>
            <person name="Lucas S."/>
            <person name="Grigoriev I.V."/>
            <person name="Cande W.Z."/>
            <person name="Fulton C."/>
            <person name="Rokhsar D.S."/>
            <person name="Dawson S.C."/>
        </authorList>
    </citation>
    <scope>NUCLEOTIDE SEQUENCE [LARGE SCALE GENOMIC DNA]</scope>
    <source>
        <strain evidence="2 3">NEG-M</strain>
    </source>
</reference>
<dbReference type="GeneID" id="8862727"/>
<evidence type="ECO:0000256" key="1">
    <source>
        <dbReference type="SAM" id="MobiDB-lite"/>
    </source>
</evidence>
<feature type="region of interest" description="Disordered" evidence="1">
    <location>
        <begin position="44"/>
        <end position="72"/>
    </location>
</feature>
<accession>D2W317</accession>
<evidence type="ECO:0000313" key="3">
    <source>
        <dbReference type="Proteomes" id="UP000006671"/>
    </source>
</evidence>
<dbReference type="VEuPathDB" id="AmoebaDB:NAEGRDRAFT_82197"/>
<keyword evidence="3" id="KW-1185">Reference proteome</keyword>
<dbReference type="EMBL" id="GG738929">
    <property type="protein sequence ID" value="EFC36535.1"/>
    <property type="molecule type" value="Genomic_DNA"/>
</dbReference>
<evidence type="ECO:0000313" key="2">
    <source>
        <dbReference type="EMBL" id="EFC36535.1"/>
    </source>
</evidence>
<dbReference type="RefSeq" id="XP_002669279.1">
    <property type="nucleotide sequence ID" value="XM_002669233.1"/>
</dbReference>
<dbReference type="InParanoid" id="D2W317"/>
<gene>
    <name evidence="2" type="ORF">NAEGRDRAFT_82197</name>
</gene>
<organism evidence="3">
    <name type="scientific">Naegleria gruberi</name>
    <name type="common">Amoeba</name>
    <dbReference type="NCBI Taxonomy" id="5762"/>
    <lineage>
        <taxon>Eukaryota</taxon>
        <taxon>Discoba</taxon>
        <taxon>Heterolobosea</taxon>
        <taxon>Tetramitia</taxon>
        <taxon>Eutetramitia</taxon>
        <taxon>Vahlkampfiidae</taxon>
        <taxon>Naegleria</taxon>
    </lineage>
</organism>
<feature type="compositionally biased region" description="Acidic residues" evidence="1">
    <location>
        <begin position="490"/>
        <end position="515"/>
    </location>
</feature>
<sequence>MFNLNDYLNSFKAKGASESRKRGFLQLYSSEYIQPSKYLLISEEENKTEETTQPSNDDKQQVDDVQEEEEFKDHRSAIKIIPERIHSSDHDNLHQNNNLIVEDCWRVIFEFCQAPEMKSMILVCKNWFHLFLPQLKSFIETCRVMYDENVHLEELKQHVENNGDSGTIADGLFTELATWKAYLCYDDLDEKEYSGLSWDRINDNQVEIEIEGLNYRQKVLPFGVPLCKGTISDQYELVSSEIDTKTYRKMIEQFMGIPHSEQGTICFNPFELSDKMEQEKDMVNVYLHEIQESLDTDTDGPIALDGNVIYTDDTSYTSAQDSSDFTFYALRSGIKRLARRGGIKYFEPSVIEDMLYELKKVIHLTLKDAYEKKFPNKTEELKFEESRYQYDTYRIDPYDAYCPTFDDNIDTDLKLNHEEILESFEKVTGLKVTYATVEDPYELNDSGMKEYYAKEHGTQSVHELEVNSKDSPLKGDGNELEGPTTAGDTPSEDEESEEDLEISDGEDSETEEEDEPSQKTITEQNFIDDSEIYTFDLDNLGDSLQDELMKVSIRVHEQVYGKERAHSEKLYLKHWYGCGDLFFQNCSKDLDNPPSMQFIPQQKTDEAIIEGEANVEETPNDVESTFQYPQRYQVIYDDEVSVEEEFQTNEKETLESVCKEDLEYFGYTLYDDNFDEFPIFNGEDDSDENLEQSSEEESLQYQLRRMLREQSYQCIVNYFASHQ</sequence>
<dbReference type="Proteomes" id="UP000006671">
    <property type="component" value="Unassembled WGS sequence"/>
</dbReference>
<protein>
    <submittedName>
        <fullName evidence="2">Uncharacterized protein</fullName>
    </submittedName>
</protein>
<feature type="compositionally biased region" description="Basic and acidic residues" evidence="1">
    <location>
        <begin position="44"/>
        <end position="62"/>
    </location>
</feature>
<feature type="compositionally biased region" description="Basic and acidic residues" evidence="1">
    <location>
        <begin position="456"/>
        <end position="477"/>
    </location>
</feature>
<feature type="region of interest" description="Disordered" evidence="1">
    <location>
        <begin position="456"/>
        <end position="525"/>
    </location>
</feature>
<name>D2W317_NAEGR</name>
<dbReference type="KEGG" id="ngr:NAEGRDRAFT_82197"/>
<dbReference type="AlphaFoldDB" id="D2W317"/>
<proteinExistence type="predicted"/>